<accession>T1GNS6</accession>
<feature type="domain" description="MIF4G-like type 2" evidence="2">
    <location>
        <begin position="18"/>
        <end position="201"/>
    </location>
</feature>
<dbReference type="GO" id="GO:0005846">
    <property type="term" value="C:nuclear cap binding complex"/>
    <property type="evidence" value="ECO:0007669"/>
    <property type="project" value="InterPro"/>
</dbReference>
<dbReference type="GO" id="GO:0006406">
    <property type="term" value="P:mRNA export from nucleus"/>
    <property type="evidence" value="ECO:0007669"/>
    <property type="project" value="InterPro"/>
</dbReference>
<reference evidence="3" key="2">
    <citation type="submission" date="2015-06" db="UniProtKB">
        <authorList>
            <consortium name="EnsemblMetazoa"/>
        </authorList>
    </citation>
    <scope>IDENTIFICATION</scope>
</reference>
<dbReference type="EMBL" id="CAQQ02199572">
    <property type="status" value="NOT_ANNOTATED_CDS"/>
    <property type="molecule type" value="Genomic_DNA"/>
</dbReference>
<dbReference type="GO" id="GO:0000339">
    <property type="term" value="F:RNA cap binding"/>
    <property type="evidence" value="ECO:0007669"/>
    <property type="project" value="InterPro"/>
</dbReference>
<evidence type="ECO:0000256" key="1">
    <source>
        <dbReference type="SAM" id="MobiDB-lite"/>
    </source>
</evidence>
<dbReference type="PANTHER" id="PTHR12412">
    <property type="entry name" value="CAP BINDING PROTEIN"/>
    <property type="match status" value="1"/>
</dbReference>
<dbReference type="InterPro" id="IPR016024">
    <property type="entry name" value="ARM-type_fold"/>
</dbReference>
<dbReference type="GO" id="GO:0003729">
    <property type="term" value="F:mRNA binding"/>
    <property type="evidence" value="ECO:0007669"/>
    <property type="project" value="TreeGrafter"/>
</dbReference>
<evidence type="ECO:0000313" key="4">
    <source>
        <dbReference type="Proteomes" id="UP000015102"/>
    </source>
</evidence>
<keyword evidence="4" id="KW-1185">Reference proteome</keyword>
<dbReference type="EMBL" id="CAQQ02199573">
    <property type="status" value="NOT_ANNOTATED_CDS"/>
    <property type="molecule type" value="Genomic_DNA"/>
</dbReference>
<dbReference type="GO" id="GO:0005634">
    <property type="term" value="C:nucleus"/>
    <property type="evidence" value="ECO:0007669"/>
    <property type="project" value="TreeGrafter"/>
</dbReference>
<sequence length="243" mass="27607">MMPETYSKLLPAIAQPTYKYSSENASSLPGTQVALQLILAIRQKCTPEEELPNPNESMETDNAEESFNPLKIDVFVQTLLNLGSKSFSHTFAAISKFHTVFRALADTEEAQICVLHNVFELWKHHQQMMVVIIDKLLKLQIVDCSVVATWIFSKEMTSEFTKMYLWEILHLTIKKMNNIDDEDEQSNKNKNDNVDKPTEEGPKQASSKPPNILSEANDGTNNDEDTKDKSKCYELFPRETTGS</sequence>
<dbReference type="EnsemblMetazoa" id="MESCA005235-RA">
    <property type="protein sequence ID" value="MESCA005235-PA"/>
    <property type="gene ID" value="MESCA005235"/>
</dbReference>
<dbReference type="Gene3D" id="1.25.40.180">
    <property type="match status" value="1"/>
</dbReference>
<dbReference type="HOGENOM" id="CLU_1143692_0_0_1"/>
<evidence type="ECO:0000259" key="2">
    <source>
        <dbReference type="Pfam" id="PF09090"/>
    </source>
</evidence>
<dbReference type="Pfam" id="PF09090">
    <property type="entry name" value="MIF4G_like_2"/>
    <property type="match status" value="1"/>
</dbReference>
<dbReference type="Proteomes" id="UP000015102">
    <property type="component" value="Unassembled WGS sequence"/>
</dbReference>
<reference evidence="4" key="1">
    <citation type="submission" date="2013-02" db="EMBL/GenBank/DDBJ databases">
        <authorList>
            <person name="Hughes D."/>
        </authorList>
    </citation>
    <scope>NUCLEOTIDE SEQUENCE</scope>
    <source>
        <strain>Durham</strain>
        <strain evidence="4">NC isolate 2 -- Noor lab</strain>
    </source>
</reference>
<dbReference type="GO" id="GO:0000184">
    <property type="term" value="P:nuclear-transcribed mRNA catabolic process, nonsense-mediated decay"/>
    <property type="evidence" value="ECO:0007669"/>
    <property type="project" value="TreeGrafter"/>
</dbReference>
<dbReference type="STRING" id="36166.T1GNS6"/>
<dbReference type="SUPFAM" id="SSF48371">
    <property type="entry name" value="ARM repeat"/>
    <property type="match status" value="1"/>
</dbReference>
<dbReference type="PANTHER" id="PTHR12412:SF2">
    <property type="entry name" value="NUCLEAR CAP-BINDING PROTEIN SUBUNIT 1"/>
    <property type="match status" value="1"/>
</dbReference>
<feature type="region of interest" description="Disordered" evidence="1">
    <location>
        <begin position="181"/>
        <end position="243"/>
    </location>
</feature>
<dbReference type="InterPro" id="IPR015174">
    <property type="entry name" value="MIF4G-like_typ-2"/>
</dbReference>
<feature type="compositionally biased region" description="Basic and acidic residues" evidence="1">
    <location>
        <begin position="185"/>
        <end position="202"/>
    </location>
</feature>
<name>T1GNS6_MEGSC</name>
<dbReference type="AlphaFoldDB" id="T1GNS6"/>
<evidence type="ECO:0000313" key="3">
    <source>
        <dbReference type="EnsemblMetazoa" id="MESCA005235-PA"/>
    </source>
</evidence>
<dbReference type="InterPro" id="IPR027159">
    <property type="entry name" value="CBP80"/>
</dbReference>
<dbReference type="OMA" id="NMFELWH"/>
<protein>
    <recommendedName>
        <fullName evidence="2">MIF4G-like type 2 domain-containing protein</fullName>
    </recommendedName>
</protein>
<organism evidence="3 4">
    <name type="scientific">Megaselia scalaris</name>
    <name type="common">Humpbacked fly</name>
    <name type="synonym">Phora scalaris</name>
    <dbReference type="NCBI Taxonomy" id="36166"/>
    <lineage>
        <taxon>Eukaryota</taxon>
        <taxon>Metazoa</taxon>
        <taxon>Ecdysozoa</taxon>
        <taxon>Arthropoda</taxon>
        <taxon>Hexapoda</taxon>
        <taxon>Insecta</taxon>
        <taxon>Pterygota</taxon>
        <taxon>Neoptera</taxon>
        <taxon>Endopterygota</taxon>
        <taxon>Diptera</taxon>
        <taxon>Brachycera</taxon>
        <taxon>Muscomorpha</taxon>
        <taxon>Platypezoidea</taxon>
        <taxon>Phoridae</taxon>
        <taxon>Megaseliini</taxon>
        <taxon>Megaselia</taxon>
    </lineage>
</organism>
<proteinExistence type="predicted"/>